<feature type="signal peptide" evidence="2">
    <location>
        <begin position="1"/>
        <end position="22"/>
    </location>
</feature>
<feature type="chain" id="PRO_5038353200" description="Lipoprotein" evidence="2">
    <location>
        <begin position="23"/>
        <end position="97"/>
    </location>
</feature>
<dbReference type="AlphaFoldDB" id="A0A0F7W177"/>
<reference evidence="3 4" key="1">
    <citation type="submission" date="2015-02" db="EMBL/GenBank/DDBJ databases">
        <authorList>
            <person name="Gomez-Escribano P.J."/>
        </authorList>
    </citation>
    <scope>NUCLEOTIDE SEQUENCE [LARGE SCALE GENOMIC DNA]</scope>
    <source>
        <strain evidence="4">C34 (DSM 42122 / NRRL B-24963)</strain>
    </source>
</reference>
<dbReference type="EMBL" id="LN831790">
    <property type="protein sequence ID" value="CQR63567.1"/>
    <property type="molecule type" value="Genomic_DNA"/>
</dbReference>
<name>A0A0F7W177_STRLW</name>
<accession>A0A0F7W177</accession>
<feature type="region of interest" description="Disordered" evidence="1">
    <location>
        <begin position="30"/>
        <end position="82"/>
    </location>
</feature>
<dbReference type="KEGG" id="sle:sle_41080"/>
<evidence type="ECO:0008006" key="5">
    <source>
        <dbReference type="Google" id="ProtNLM"/>
    </source>
</evidence>
<keyword evidence="2" id="KW-0732">Signal</keyword>
<gene>
    <name evidence="3" type="primary">sle_41080</name>
</gene>
<feature type="compositionally biased region" description="Basic and acidic residues" evidence="1">
    <location>
        <begin position="52"/>
        <end position="68"/>
    </location>
</feature>
<sequence>MITYSAERVRRASALAAALSLAALLTGCTQEKPESAPATRSPAQAAWYDSTPEERESHCDAYRSHDPQHPVTIPPHQSDQTDEEFADDFYEVLKKEC</sequence>
<evidence type="ECO:0000256" key="1">
    <source>
        <dbReference type="SAM" id="MobiDB-lite"/>
    </source>
</evidence>
<organism evidence="3 4">
    <name type="scientific">Streptomyces leeuwenhoekii</name>
    <dbReference type="NCBI Taxonomy" id="1437453"/>
    <lineage>
        <taxon>Bacteria</taxon>
        <taxon>Bacillati</taxon>
        <taxon>Actinomycetota</taxon>
        <taxon>Actinomycetes</taxon>
        <taxon>Kitasatosporales</taxon>
        <taxon>Streptomycetaceae</taxon>
        <taxon>Streptomyces</taxon>
    </lineage>
</organism>
<evidence type="ECO:0000256" key="2">
    <source>
        <dbReference type="SAM" id="SignalP"/>
    </source>
</evidence>
<protein>
    <recommendedName>
        <fullName evidence="5">Lipoprotein</fullName>
    </recommendedName>
</protein>
<evidence type="ECO:0000313" key="4">
    <source>
        <dbReference type="Proteomes" id="UP000035016"/>
    </source>
</evidence>
<proteinExistence type="predicted"/>
<dbReference type="Proteomes" id="UP000035016">
    <property type="component" value="Chromosome Chromosome"/>
</dbReference>
<evidence type="ECO:0000313" key="3">
    <source>
        <dbReference type="EMBL" id="CQR63567.1"/>
    </source>
</evidence>